<dbReference type="PANTHER" id="PTHR34730">
    <property type="entry name" value="UNNAMED PRODUCT"/>
    <property type="match status" value="1"/>
</dbReference>
<dbReference type="PANTHER" id="PTHR34730:SF1">
    <property type="entry name" value="PARAQUAT-INDUCIBLE PROTEIN A"/>
    <property type="match status" value="1"/>
</dbReference>
<feature type="transmembrane region" description="Helical" evidence="2">
    <location>
        <begin position="567"/>
        <end position="585"/>
    </location>
</feature>
<dbReference type="OMA" id="IPHENEY"/>
<gene>
    <name evidence="3" type="ORF">THAOC_22206</name>
</gene>
<feature type="compositionally biased region" description="Polar residues" evidence="1">
    <location>
        <begin position="47"/>
        <end position="76"/>
    </location>
</feature>
<proteinExistence type="predicted"/>
<comment type="caution">
    <text evidence="3">The sequence shown here is derived from an EMBL/GenBank/DDBJ whole genome shotgun (WGS) entry which is preliminary data.</text>
</comment>
<evidence type="ECO:0000313" key="3">
    <source>
        <dbReference type="EMBL" id="EJK57727.1"/>
    </source>
</evidence>
<keyword evidence="2" id="KW-0812">Transmembrane</keyword>
<feature type="region of interest" description="Disordered" evidence="1">
    <location>
        <begin position="116"/>
        <end position="137"/>
    </location>
</feature>
<feature type="region of interest" description="Disordered" evidence="1">
    <location>
        <begin position="47"/>
        <end position="81"/>
    </location>
</feature>
<sequence>MSRSSGAGDDSDLDSPLLSGEEDETRGGVTLHGETINVGDLFISSRAQGTDGRCSSSAEEQLTSLSMDNQSSSNTGAPPPSKMAYVKQTLLFLPRKGRVLYYNARHQFVRLMGARSTRDGGGLTPVSSLRSRPSSLRRSSNAITQRSALFKSTTVPLLFRLLLPLLIIANHVIFYQAQTLPMWSLTYKTNIKISGTARTLKAKAAFDALNLPHEYSFESHEEKVVETFTYWDAIRKLWEGEGLGDAQTISKVAAVLLVVFSGIWPHLKLLLVHVCWFLPFMHGIKIDESKGGCNCCRPDPKRCTLCCSNGHAHQSYNRRSPFLRILSSLGKWSLADVLVVCILIAVLHLDWEVDPSAIRAGVENELPVLLDYAKQKFPNAVQDCAQLLHYTCGKHAKVIHLPACLTCQGLVNNAYSHPEWTTGEGKDILEGINLQGGGHAQLRVMGETGTYYFCGAVIMSILISVAVDLLDQKDRQVVEEELLDRKRELEYINSNERENGLELQDDRSDPMLNEALLSDAGNSNSRAKRTNRYASEKARNGITYAQASDFESHIPTATTNCRLLKQVVLVMLALASLPLVCYSVTLPTMERLVYGGGPQLLHEVLGMRWEKEYSLTTLVKTTGDAGGWDTFLMVTFGLFAVVGPILRSACLILYALLGVPLAVLGEIIERPRQRTALRVVLFRLCSLLRNGLVIAIDSLGAFVCWEVLMVALVMIQLEMPSITDTIYEDDRCEEADPEHGTTCIEVQFNATDSFFVVSIAWAVLVLASGFAMDLAAQASEDSSPVVAGQERDRYEYGRPIPHKRSNNSVIDALAAATGSEDDVKGEGEYFSPLQQNLSEGNDGAENHRDDLEQIVFV</sequence>
<protein>
    <submittedName>
        <fullName evidence="3">Uncharacterized protein</fullName>
    </submittedName>
</protein>
<feature type="transmembrane region" description="Helical" evidence="2">
    <location>
        <begin position="631"/>
        <end position="664"/>
    </location>
</feature>
<dbReference type="AlphaFoldDB" id="K0SGT6"/>
<feature type="transmembrane region" description="Helical" evidence="2">
    <location>
        <begin position="692"/>
        <end position="715"/>
    </location>
</feature>
<feature type="region of interest" description="Disordered" evidence="1">
    <location>
        <begin position="1"/>
        <end position="31"/>
    </location>
</feature>
<name>K0SGT6_THAOC</name>
<keyword evidence="2" id="KW-1133">Transmembrane helix</keyword>
<keyword evidence="4" id="KW-1185">Reference proteome</keyword>
<organism evidence="3 4">
    <name type="scientific">Thalassiosira oceanica</name>
    <name type="common">Marine diatom</name>
    <dbReference type="NCBI Taxonomy" id="159749"/>
    <lineage>
        <taxon>Eukaryota</taxon>
        <taxon>Sar</taxon>
        <taxon>Stramenopiles</taxon>
        <taxon>Ochrophyta</taxon>
        <taxon>Bacillariophyta</taxon>
        <taxon>Coscinodiscophyceae</taxon>
        <taxon>Thalassiosirophycidae</taxon>
        <taxon>Thalassiosirales</taxon>
        <taxon>Thalassiosiraceae</taxon>
        <taxon>Thalassiosira</taxon>
    </lineage>
</organism>
<accession>K0SGT6</accession>
<dbReference type="OrthoDB" id="47377at2759"/>
<keyword evidence="2" id="KW-0472">Membrane</keyword>
<evidence type="ECO:0000256" key="2">
    <source>
        <dbReference type="SAM" id="Phobius"/>
    </source>
</evidence>
<dbReference type="EMBL" id="AGNL01027197">
    <property type="protein sequence ID" value="EJK57727.1"/>
    <property type="molecule type" value="Genomic_DNA"/>
</dbReference>
<evidence type="ECO:0000256" key="1">
    <source>
        <dbReference type="SAM" id="MobiDB-lite"/>
    </source>
</evidence>
<feature type="compositionally biased region" description="Low complexity" evidence="1">
    <location>
        <begin position="127"/>
        <end position="137"/>
    </location>
</feature>
<reference evidence="3 4" key="1">
    <citation type="journal article" date="2012" name="Genome Biol.">
        <title>Genome and low-iron response of an oceanic diatom adapted to chronic iron limitation.</title>
        <authorList>
            <person name="Lommer M."/>
            <person name="Specht M."/>
            <person name="Roy A.S."/>
            <person name="Kraemer L."/>
            <person name="Andreson R."/>
            <person name="Gutowska M.A."/>
            <person name="Wolf J."/>
            <person name="Bergner S.V."/>
            <person name="Schilhabel M.B."/>
            <person name="Klostermeier U.C."/>
            <person name="Beiko R.G."/>
            <person name="Rosenstiel P."/>
            <person name="Hippler M."/>
            <person name="Laroche J."/>
        </authorList>
    </citation>
    <scope>NUCLEOTIDE SEQUENCE [LARGE SCALE GENOMIC DNA]</scope>
    <source>
        <strain evidence="3 4">CCMP1005</strain>
    </source>
</reference>
<dbReference type="Proteomes" id="UP000266841">
    <property type="component" value="Unassembled WGS sequence"/>
</dbReference>
<dbReference type="eggNOG" id="ENOG502SI9G">
    <property type="taxonomic scope" value="Eukaryota"/>
</dbReference>
<feature type="transmembrane region" description="Helical" evidence="2">
    <location>
        <begin position="450"/>
        <end position="470"/>
    </location>
</feature>
<feature type="compositionally biased region" description="Low complexity" evidence="1">
    <location>
        <begin position="1"/>
        <end position="19"/>
    </location>
</feature>
<evidence type="ECO:0000313" key="4">
    <source>
        <dbReference type="Proteomes" id="UP000266841"/>
    </source>
</evidence>